<name>A0AAJ6ZCU9_PAPXU</name>
<dbReference type="InterPro" id="IPR000618">
    <property type="entry name" value="Insect_cuticle"/>
</dbReference>
<dbReference type="GO" id="GO:0005615">
    <property type="term" value="C:extracellular space"/>
    <property type="evidence" value="ECO:0007669"/>
    <property type="project" value="TreeGrafter"/>
</dbReference>
<sequence>MAAKFFAILSLAVAASALPVVPVGKAVYAEAEQPAHYEFQYNVQDTHTGDVKQQHEARAGDAVQGSYSLLQPDGLTRIVHYSSDAVNGFNAQVSYEGHATSAPAQLAYAAPVAKVAYAAPVAKVAYAAPVAKVAYAAPVAKYAYSPVANYAAPVAKYAYSPVASYAAPVAKVAYAAPLTQVSFSSPAISYHH</sequence>
<dbReference type="GO" id="GO:0031012">
    <property type="term" value="C:extracellular matrix"/>
    <property type="evidence" value="ECO:0007669"/>
    <property type="project" value="TreeGrafter"/>
</dbReference>
<keyword evidence="2 4" id="KW-0732">Signal</keyword>
<evidence type="ECO:0000256" key="2">
    <source>
        <dbReference type="ARBA" id="ARBA00022729"/>
    </source>
</evidence>
<dbReference type="InterPro" id="IPR051217">
    <property type="entry name" value="Insect_Cuticle_Struc_Prot"/>
</dbReference>
<dbReference type="KEGG" id="pxu:106119363"/>
<accession>A0AAJ6ZCU9</accession>
<dbReference type="Proteomes" id="UP000694872">
    <property type="component" value="Unplaced"/>
</dbReference>
<feature type="signal peptide" evidence="4">
    <location>
        <begin position="1"/>
        <end position="17"/>
    </location>
</feature>
<feature type="chain" id="PRO_5042518894" evidence="4">
    <location>
        <begin position="18"/>
        <end position="192"/>
    </location>
</feature>
<evidence type="ECO:0000256" key="4">
    <source>
        <dbReference type="SAM" id="SignalP"/>
    </source>
</evidence>
<gene>
    <name evidence="5" type="primary">LOC106119363</name>
</gene>
<keyword evidence="1 3" id="KW-0193">Cuticle</keyword>
<dbReference type="PANTHER" id="PTHR12236:SF95">
    <property type="entry name" value="CUTICULAR PROTEIN 76BD, ISOFORM C-RELATED"/>
    <property type="match status" value="1"/>
</dbReference>
<organism evidence="5">
    <name type="scientific">Papilio xuthus</name>
    <name type="common">Asian swallowtail butterfly</name>
    <dbReference type="NCBI Taxonomy" id="66420"/>
    <lineage>
        <taxon>Eukaryota</taxon>
        <taxon>Metazoa</taxon>
        <taxon>Ecdysozoa</taxon>
        <taxon>Arthropoda</taxon>
        <taxon>Hexapoda</taxon>
        <taxon>Insecta</taxon>
        <taxon>Pterygota</taxon>
        <taxon>Neoptera</taxon>
        <taxon>Endopterygota</taxon>
        <taxon>Lepidoptera</taxon>
        <taxon>Glossata</taxon>
        <taxon>Ditrysia</taxon>
        <taxon>Papilionoidea</taxon>
        <taxon>Papilionidae</taxon>
        <taxon>Papilioninae</taxon>
        <taxon>Papilio</taxon>
    </lineage>
</organism>
<dbReference type="Pfam" id="PF00379">
    <property type="entry name" value="Chitin_bind_4"/>
    <property type="match status" value="1"/>
</dbReference>
<dbReference type="GeneID" id="106119363"/>
<reference evidence="5" key="1">
    <citation type="submission" date="2025-08" db="UniProtKB">
        <authorList>
            <consortium name="RefSeq"/>
        </authorList>
    </citation>
    <scope>IDENTIFICATION</scope>
</reference>
<evidence type="ECO:0000256" key="3">
    <source>
        <dbReference type="PROSITE-ProRule" id="PRU00497"/>
    </source>
</evidence>
<dbReference type="GO" id="GO:0042302">
    <property type="term" value="F:structural constituent of cuticle"/>
    <property type="evidence" value="ECO:0007669"/>
    <property type="project" value="UniProtKB-UniRule"/>
</dbReference>
<dbReference type="PANTHER" id="PTHR12236">
    <property type="entry name" value="STRUCTURAL CONTITUENT OF CUTICLE"/>
    <property type="match status" value="1"/>
</dbReference>
<evidence type="ECO:0000256" key="1">
    <source>
        <dbReference type="ARBA" id="ARBA00022460"/>
    </source>
</evidence>
<dbReference type="RefSeq" id="XP_013169744.1">
    <property type="nucleotide sequence ID" value="XM_013314290.1"/>
</dbReference>
<dbReference type="AlphaFoldDB" id="A0AAJ6ZCU9"/>
<dbReference type="PRINTS" id="PR00947">
    <property type="entry name" value="CUTICLE"/>
</dbReference>
<protein>
    <submittedName>
        <fullName evidence="5">Cuticle protein-like</fullName>
    </submittedName>
</protein>
<evidence type="ECO:0000313" key="5">
    <source>
        <dbReference type="RefSeq" id="XP_013169744.1"/>
    </source>
</evidence>
<proteinExistence type="predicted"/>
<dbReference type="PROSITE" id="PS51155">
    <property type="entry name" value="CHIT_BIND_RR_2"/>
    <property type="match status" value="1"/>
</dbReference>